<dbReference type="SUPFAM" id="SSF52540">
    <property type="entry name" value="P-loop containing nucleoside triphosphate hydrolases"/>
    <property type="match status" value="1"/>
</dbReference>
<feature type="binding site" evidence="4">
    <location>
        <position position="50"/>
    </location>
    <ligand>
        <name>Mg(2+)</name>
        <dbReference type="ChEBI" id="CHEBI:18420"/>
    </ligand>
</feature>
<dbReference type="GO" id="GO:0046872">
    <property type="term" value="F:metal ion binding"/>
    <property type="evidence" value="ECO:0007669"/>
    <property type="project" value="UniProtKB-KW"/>
</dbReference>
<reference evidence="5" key="1">
    <citation type="submission" date="2021-09" db="EMBL/GenBank/DDBJ databases">
        <authorList>
            <consortium name="AG Swart"/>
            <person name="Singh M."/>
            <person name="Singh A."/>
            <person name="Seah K."/>
            <person name="Emmerich C."/>
        </authorList>
    </citation>
    <scope>NUCLEOTIDE SEQUENCE</scope>
    <source>
        <strain evidence="5">ATCC30299</strain>
    </source>
</reference>
<feature type="binding site" evidence="3">
    <location>
        <begin position="23"/>
        <end position="30"/>
    </location>
    <ligand>
        <name>GTP</name>
        <dbReference type="ChEBI" id="CHEBI:37565"/>
    </ligand>
</feature>
<dbReference type="InterPro" id="IPR006689">
    <property type="entry name" value="Small_GTPase_ARF/SAR"/>
</dbReference>
<dbReference type="InterPro" id="IPR027417">
    <property type="entry name" value="P-loop_NTPase"/>
</dbReference>
<dbReference type="Proteomes" id="UP001162131">
    <property type="component" value="Unassembled WGS sequence"/>
</dbReference>
<organism evidence="5 6">
    <name type="scientific">Blepharisma stoltei</name>
    <dbReference type="NCBI Taxonomy" id="1481888"/>
    <lineage>
        <taxon>Eukaryota</taxon>
        <taxon>Sar</taxon>
        <taxon>Alveolata</taxon>
        <taxon>Ciliophora</taxon>
        <taxon>Postciliodesmatophora</taxon>
        <taxon>Heterotrichea</taxon>
        <taxon>Heterotrichida</taxon>
        <taxon>Blepharismidae</taxon>
        <taxon>Blepharisma</taxon>
    </lineage>
</organism>
<evidence type="ECO:0000313" key="5">
    <source>
        <dbReference type="EMBL" id="CAG9324530.1"/>
    </source>
</evidence>
<keyword evidence="4" id="KW-0460">Magnesium</keyword>
<dbReference type="InterPro" id="IPR024156">
    <property type="entry name" value="Small_GTPase_ARF"/>
</dbReference>
<dbReference type="GO" id="GO:0005525">
    <property type="term" value="F:GTP binding"/>
    <property type="evidence" value="ECO:0007669"/>
    <property type="project" value="UniProtKB-KW"/>
</dbReference>
<comment type="caution">
    <text evidence="5">The sequence shown here is derived from an EMBL/GenBank/DDBJ whole genome shotgun (WGS) entry which is preliminary data.</text>
</comment>
<evidence type="ECO:0000256" key="1">
    <source>
        <dbReference type="ARBA" id="ARBA00022741"/>
    </source>
</evidence>
<keyword evidence="2 3" id="KW-0342">GTP-binding</keyword>
<feature type="binding site" evidence="3">
    <location>
        <position position="72"/>
    </location>
    <ligand>
        <name>GTP</name>
        <dbReference type="ChEBI" id="CHEBI:37565"/>
    </ligand>
</feature>
<keyword evidence="1 3" id="KW-0547">Nucleotide-binding</keyword>
<feature type="binding site" evidence="4">
    <location>
        <position position="30"/>
    </location>
    <ligand>
        <name>Mg(2+)</name>
        <dbReference type="ChEBI" id="CHEBI:18420"/>
    </ligand>
</feature>
<dbReference type="Pfam" id="PF00025">
    <property type="entry name" value="Arf"/>
    <property type="match status" value="1"/>
</dbReference>
<name>A0AAU9JM25_9CILI</name>
<evidence type="ECO:0000256" key="4">
    <source>
        <dbReference type="PIRSR" id="PIRSR606689-2"/>
    </source>
</evidence>
<dbReference type="GO" id="GO:0003924">
    <property type="term" value="F:GTPase activity"/>
    <property type="evidence" value="ECO:0007669"/>
    <property type="project" value="InterPro"/>
</dbReference>
<evidence type="ECO:0000313" key="6">
    <source>
        <dbReference type="Proteomes" id="UP001162131"/>
    </source>
</evidence>
<accession>A0AAU9JM25</accession>
<dbReference type="AlphaFoldDB" id="A0AAU9JM25"/>
<keyword evidence="4" id="KW-0479">Metal-binding</keyword>
<feature type="binding site" evidence="3">
    <location>
        <begin position="131"/>
        <end position="135"/>
    </location>
    <ligand>
        <name>GTP</name>
        <dbReference type="ChEBI" id="CHEBI:37565"/>
    </ligand>
</feature>
<dbReference type="PANTHER" id="PTHR11711">
    <property type="entry name" value="ADP RIBOSYLATION FACTOR-RELATED"/>
    <property type="match status" value="1"/>
</dbReference>
<gene>
    <name evidence="5" type="ORF">BSTOLATCC_MIC36316</name>
</gene>
<keyword evidence="6" id="KW-1185">Reference proteome</keyword>
<dbReference type="Gene3D" id="3.40.50.300">
    <property type="entry name" value="P-loop containing nucleotide triphosphate hydrolases"/>
    <property type="match status" value="1"/>
</dbReference>
<evidence type="ECO:0000256" key="2">
    <source>
        <dbReference type="ARBA" id="ARBA00023134"/>
    </source>
</evidence>
<protein>
    <submittedName>
        <fullName evidence="5">Uncharacterized protein</fullName>
    </submittedName>
</protein>
<sequence>MGNRIQRFCAQLIPPRKYILLAGVEGSGKTTVLFGPRLKPGWEQHHIEPTLGYNYEELRIDNNLLAVFDTPGKESLYPIVKSLTDNIYFGAIVFVFSISKEPMKYIEAKRKIRFLASEPSLKQCALAVIANISIDIEAQFKQVPFLTRALGLDELKSIDAQKKKLFVFDAKYSPKETEKVWRWIADTLDE</sequence>
<evidence type="ECO:0000256" key="3">
    <source>
        <dbReference type="PIRSR" id="PIRSR606689-1"/>
    </source>
</evidence>
<proteinExistence type="predicted"/>
<dbReference type="EMBL" id="CAJZBQ010000036">
    <property type="protein sequence ID" value="CAG9324530.1"/>
    <property type="molecule type" value="Genomic_DNA"/>
</dbReference>